<comment type="caution">
    <text evidence="2">The sequence shown here is derived from an EMBL/GenBank/DDBJ whole genome shotgun (WGS) entry which is preliminary data.</text>
</comment>
<dbReference type="AlphaFoldDB" id="A0A9D1LV31"/>
<gene>
    <name evidence="2" type="ORF">IAB04_04565</name>
</gene>
<feature type="chain" id="PRO_5038343006" evidence="1">
    <location>
        <begin position="24"/>
        <end position="469"/>
    </location>
</feature>
<feature type="signal peptide" evidence="1">
    <location>
        <begin position="1"/>
        <end position="23"/>
    </location>
</feature>
<keyword evidence="1" id="KW-0732">Signal</keyword>
<dbReference type="Pfam" id="PF01547">
    <property type="entry name" value="SBP_bac_1"/>
    <property type="match status" value="1"/>
</dbReference>
<dbReference type="PROSITE" id="PS51257">
    <property type="entry name" value="PROKAR_LIPOPROTEIN"/>
    <property type="match status" value="1"/>
</dbReference>
<evidence type="ECO:0000256" key="1">
    <source>
        <dbReference type="SAM" id="SignalP"/>
    </source>
</evidence>
<evidence type="ECO:0000313" key="2">
    <source>
        <dbReference type="EMBL" id="HIU48613.1"/>
    </source>
</evidence>
<dbReference type="InterPro" id="IPR006059">
    <property type="entry name" value="SBP"/>
</dbReference>
<name>A0A9D1LV31_9FIRM</name>
<reference evidence="2" key="2">
    <citation type="journal article" date="2021" name="PeerJ">
        <title>Extensive microbial diversity within the chicken gut microbiome revealed by metagenomics and culture.</title>
        <authorList>
            <person name="Gilroy R."/>
            <person name="Ravi A."/>
            <person name="Getino M."/>
            <person name="Pursley I."/>
            <person name="Horton D.L."/>
            <person name="Alikhan N.F."/>
            <person name="Baker D."/>
            <person name="Gharbi K."/>
            <person name="Hall N."/>
            <person name="Watson M."/>
            <person name="Adriaenssens E.M."/>
            <person name="Foster-Nyarko E."/>
            <person name="Jarju S."/>
            <person name="Secka A."/>
            <person name="Antonio M."/>
            <person name="Oren A."/>
            <person name="Chaudhuri R.R."/>
            <person name="La Ragione R."/>
            <person name="Hildebrand F."/>
            <person name="Pallen M.J."/>
        </authorList>
    </citation>
    <scope>NUCLEOTIDE SEQUENCE</scope>
    <source>
        <strain evidence="2">ChiSjej4B22-9803</strain>
    </source>
</reference>
<accession>A0A9D1LV31</accession>
<dbReference type="SUPFAM" id="SSF53850">
    <property type="entry name" value="Periplasmic binding protein-like II"/>
    <property type="match status" value="1"/>
</dbReference>
<dbReference type="Proteomes" id="UP000824111">
    <property type="component" value="Unassembled WGS sequence"/>
</dbReference>
<dbReference type="InterPro" id="IPR050490">
    <property type="entry name" value="Bact_solute-bd_prot1"/>
</dbReference>
<dbReference type="PANTHER" id="PTHR43649">
    <property type="entry name" value="ARABINOSE-BINDING PROTEIN-RELATED"/>
    <property type="match status" value="1"/>
</dbReference>
<organism evidence="2 3">
    <name type="scientific">Candidatus Avimonoglobus intestinipullorum</name>
    <dbReference type="NCBI Taxonomy" id="2840699"/>
    <lineage>
        <taxon>Bacteria</taxon>
        <taxon>Bacillati</taxon>
        <taxon>Bacillota</taxon>
        <taxon>Clostridia</taxon>
        <taxon>Eubacteriales</taxon>
        <taxon>Candidatus Avimonoglobus</taxon>
    </lineage>
</organism>
<dbReference type="Gene3D" id="3.40.190.10">
    <property type="entry name" value="Periplasmic binding protein-like II"/>
    <property type="match status" value="1"/>
</dbReference>
<dbReference type="PANTHER" id="PTHR43649:SF16">
    <property type="entry name" value="SUGAR-BINDING LIPOPROTEIN"/>
    <property type="match status" value="1"/>
</dbReference>
<dbReference type="EMBL" id="DVND01000121">
    <property type="protein sequence ID" value="HIU48613.1"/>
    <property type="molecule type" value="Genomic_DNA"/>
</dbReference>
<sequence length="469" mass="52484">MKRSKMRGIALALAVICSVSALSGCGGTKGLPEKNAEGKVQFSIGGWPDDTNPENKAFKDERKAAFEESYPEYSVVTDSYIYDTKTFTMKASGGTLPTAFDTWFTEIGKIIDAGQAADITEYMDKYGFTDGMNPELLELVTSDDGKIYGIPWTAYMMGLYINKSIFRQAGLVNEDGSIKYPTTYDELAEFAVTIKEKTGIPGLVLATANNNGGWNFMNIAWSYGVDFMEQDEDGKWKATFDTQEMRDAVQYVYDLKWKYDVLPDNTVIDLTELKKIFGTSQAAMFIANPPRSELCTKFGMKASDMMLVSIPAGPKGRYAQMGGNVRMFSPDATPAQIEGAFQWTMYDLISRDLTEEQIKNKEDTYQRTIDEGGIVLNRLAFDLWTDPERMAQETEISSKYANVDPKDYDDYFDYGKVTIRPEEPVCSQELYSVLDGVIQEVLTNENADIDALVTTANNDFQANHLDNLE</sequence>
<proteinExistence type="predicted"/>
<reference evidence="2" key="1">
    <citation type="submission" date="2020-10" db="EMBL/GenBank/DDBJ databases">
        <authorList>
            <person name="Gilroy R."/>
        </authorList>
    </citation>
    <scope>NUCLEOTIDE SEQUENCE</scope>
    <source>
        <strain evidence="2">ChiSjej4B22-9803</strain>
    </source>
</reference>
<protein>
    <submittedName>
        <fullName evidence="2">Extracellular solute-binding protein</fullName>
    </submittedName>
</protein>
<evidence type="ECO:0000313" key="3">
    <source>
        <dbReference type="Proteomes" id="UP000824111"/>
    </source>
</evidence>